<protein>
    <submittedName>
        <fullName evidence="2">Unnamed protein product</fullName>
    </submittedName>
</protein>
<evidence type="ECO:0000313" key="2">
    <source>
        <dbReference type="EMBL" id="GMF17074.1"/>
    </source>
</evidence>
<gene>
    <name evidence="2" type="ORF">Pfra01_000106300</name>
</gene>
<accession>A0A9W6TKH4</accession>
<feature type="compositionally biased region" description="Basic and acidic residues" evidence="1">
    <location>
        <begin position="11"/>
        <end position="21"/>
    </location>
</feature>
<comment type="caution">
    <text evidence="2">The sequence shown here is derived from an EMBL/GenBank/DDBJ whole genome shotgun (WGS) entry which is preliminary data.</text>
</comment>
<keyword evidence="3" id="KW-1185">Reference proteome</keyword>
<feature type="compositionally biased region" description="Low complexity" evidence="1">
    <location>
        <begin position="105"/>
        <end position="116"/>
    </location>
</feature>
<dbReference type="Proteomes" id="UP001165121">
    <property type="component" value="Unassembled WGS sequence"/>
</dbReference>
<sequence length="506" mass="54516">MTGSESTDGACAKERGARVELKGLPPEEQSSLKEVERTARRRNAARRRAAREEKESTVAQDQPDSEPAIQEAHQAKLDAGTRDGSVEEPPKGSEKDSVSESLELSNSDASAPASAGDAVKVELTIKDESPLPAVEEESVPANSNDALQLRSELASPRLIQEDTQRPSPEVPETSVTRAYVADQVRLWERVTLEFVASPTVEYSWASSVPDFQPRWAAVMATSEYVASRMSMANPNDAWISEWNLVRLGPSTAVDVTGVMVPPSSLSPRECAALTKTLFFDAGFRFRNLIPGWFQARTSQVGSSFARAVTQDLQQLLAVELLEWRDLASGASSRIVPALSVQSPGDDVKFEESGMEVAMADYEAWSLGRECLHRMRMAGVRPTRPVLPSGSLSPSAPNHESSLFGTTIANSDESNFSGVLVSRSSGKYSSSSSSMWSFGGAPAGAHMHYADATGMVMTVPGATFQDASPVGVQVTETILPVSPVLVDQDDVVMSDQHSDWTPVEDVP</sequence>
<feature type="compositionally biased region" description="Basic residues" evidence="1">
    <location>
        <begin position="39"/>
        <end position="49"/>
    </location>
</feature>
<name>A0A9W6TKH4_9STRA</name>
<feature type="compositionally biased region" description="Basic and acidic residues" evidence="1">
    <location>
        <begin position="73"/>
        <end position="98"/>
    </location>
</feature>
<organism evidence="2 3">
    <name type="scientific">Phytophthora fragariaefolia</name>
    <dbReference type="NCBI Taxonomy" id="1490495"/>
    <lineage>
        <taxon>Eukaryota</taxon>
        <taxon>Sar</taxon>
        <taxon>Stramenopiles</taxon>
        <taxon>Oomycota</taxon>
        <taxon>Peronosporomycetes</taxon>
        <taxon>Peronosporales</taxon>
        <taxon>Peronosporaceae</taxon>
        <taxon>Phytophthora</taxon>
    </lineage>
</organism>
<reference evidence="2" key="1">
    <citation type="submission" date="2023-04" db="EMBL/GenBank/DDBJ databases">
        <title>Phytophthora fragariaefolia NBRC 109709.</title>
        <authorList>
            <person name="Ichikawa N."/>
            <person name="Sato H."/>
            <person name="Tonouchi N."/>
        </authorList>
    </citation>
    <scope>NUCLEOTIDE SEQUENCE</scope>
    <source>
        <strain evidence="2">NBRC 109709</strain>
    </source>
</reference>
<proteinExistence type="predicted"/>
<dbReference type="AlphaFoldDB" id="A0A9W6TKH4"/>
<evidence type="ECO:0000313" key="3">
    <source>
        <dbReference type="Proteomes" id="UP001165121"/>
    </source>
</evidence>
<dbReference type="EMBL" id="BSXT01000085">
    <property type="protein sequence ID" value="GMF17074.1"/>
    <property type="molecule type" value="Genomic_DNA"/>
</dbReference>
<evidence type="ECO:0000256" key="1">
    <source>
        <dbReference type="SAM" id="MobiDB-lite"/>
    </source>
</evidence>
<feature type="region of interest" description="Disordered" evidence="1">
    <location>
        <begin position="1"/>
        <end position="116"/>
    </location>
</feature>